<gene>
    <name evidence="2" type="ORF">DX912_09425</name>
</gene>
<feature type="transmembrane region" description="Helical" evidence="1">
    <location>
        <begin position="97"/>
        <end position="117"/>
    </location>
</feature>
<dbReference type="AlphaFoldDB" id="A0A3D8VDP8"/>
<keyword evidence="1" id="KW-0812">Transmembrane</keyword>
<dbReference type="Pfam" id="PF05940">
    <property type="entry name" value="NnrS"/>
    <property type="match status" value="1"/>
</dbReference>
<feature type="transmembrane region" description="Helical" evidence="1">
    <location>
        <begin position="123"/>
        <end position="146"/>
    </location>
</feature>
<sequence length="409" mass="44525">MLQKTADISLSPRRLAHAPHRLMFFIGAGNVLLAMLWWALWLVSARWPGAFAMTPPPVPAGWLHAFVMQYLVLPSFIFGFLLTTFPRWMGLPDLSRWHYLPVGAGLMGGQLAILVGACGWEVGFFVGLLMAAAGWTAGVAILGTQLTREKGTTWHARSCFAALLLGCIGLLSFVAFVLGASPMWAMASIKLGTVGLLLPVYVTVAHRMFPFFAGNAVPGYKPWRPMGWLAIVWALLLAHLALELTHAYAWLWLADVPLLGASAFALWRWWPRGRMPGLLAVLFIGTAWLPITFALYSAQSVLYATTGVFQLGRAPAHALFIGFFGSLLVAMVTRVTQGHSGRPLVMPPVAWFAFVAVQGVATMRVVAELAPDAYAWHVAAAIGWLVAFVPWVARLGRIYLAPRADGKPG</sequence>
<evidence type="ECO:0000313" key="3">
    <source>
        <dbReference type="Proteomes" id="UP000256829"/>
    </source>
</evidence>
<feature type="transmembrane region" description="Helical" evidence="1">
    <location>
        <begin position="225"/>
        <end position="242"/>
    </location>
</feature>
<evidence type="ECO:0000256" key="1">
    <source>
        <dbReference type="SAM" id="Phobius"/>
    </source>
</evidence>
<proteinExistence type="predicted"/>
<feature type="transmembrane region" description="Helical" evidence="1">
    <location>
        <begin position="61"/>
        <end position="85"/>
    </location>
</feature>
<protein>
    <submittedName>
        <fullName evidence="2">NnrS family protein</fullName>
    </submittedName>
</protein>
<dbReference type="Proteomes" id="UP000256829">
    <property type="component" value="Unassembled WGS sequence"/>
</dbReference>
<dbReference type="RefSeq" id="WP_115842247.1">
    <property type="nucleotide sequence ID" value="NZ_CP183976.1"/>
</dbReference>
<feature type="transmembrane region" description="Helical" evidence="1">
    <location>
        <begin position="373"/>
        <end position="393"/>
    </location>
</feature>
<organism evidence="2 3">
    <name type="scientific">Lysobacter soli</name>
    <dbReference type="NCBI Taxonomy" id="453783"/>
    <lineage>
        <taxon>Bacteria</taxon>
        <taxon>Pseudomonadati</taxon>
        <taxon>Pseudomonadota</taxon>
        <taxon>Gammaproteobacteria</taxon>
        <taxon>Lysobacterales</taxon>
        <taxon>Lysobacteraceae</taxon>
        <taxon>Lysobacter</taxon>
    </lineage>
</organism>
<feature type="transmembrane region" description="Helical" evidence="1">
    <location>
        <begin position="21"/>
        <end position="41"/>
    </location>
</feature>
<name>A0A3D8VDP8_9GAMM</name>
<dbReference type="EMBL" id="QTJR01000005">
    <property type="protein sequence ID" value="RDY67480.1"/>
    <property type="molecule type" value="Genomic_DNA"/>
</dbReference>
<feature type="transmembrane region" description="Helical" evidence="1">
    <location>
        <begin position="248"/>
        <end position="270"/>
    </location>
</feature>
<keyword evidence="3" id="KW-1185">Reference proteome</keyword>
<comment type="caution">
    <text evidence="2">The sequence shown here is derived from an EMBL/GenBank/DDBJ whole genome shotgun (WGS) entry which is preliminary data.</text>
</comment>
<dbReference type="InterPro" id="IPR010266">
    <property type="entry name" value="NnrS"/>
</dbReference>
<feature type="transmembrane region" description="Helical" evidence="1">
    <location>
        <begin position="316"/>
        <end position="336"/>
    </location>
</feature>
<feature type="transmembrane region" description="Helical" evidence="1">
    <location>
        <begin position="158"/>
        <end position="178"/>
    </location>
</feature>
<feature type="transmembrane region" description="Helical" evidence="1">
    <location>
        <begin position="277"/>
        <end position="296"/>
    </location>
</feature>
<evidence type="ECO:0000313" key="2">
    <source>
        <dbReference type="EMBL" id="RDY67480.1"/>
    </source>
</evidence>
<accession>A0A3D8VDP8</accession>
<feature type="transmembrane region" description="Helical" evidence="1">
    <location>
        <begin position="348"/>
        <end position="367"/>
    </location>
</feature>
<reference evidence="2 3" key="1">
    <citation type="submission" date="2018-08" db="EMBL/GenBank/DDBJ databases">
        <title>Lysobacter soli KCTC 22011, whole genome shotgun sequence.</title>
        <authorList>
            <person name="Zhang X."/>
            <person name="Feng G."/>
            <person name="Zhu H."/>
        </authorList>
    </citation>
    <scope>NUCLEOTIDE SEQUENCE [LARGE SCALE GENOMIC DNA]</scope>
    <source>
        <strain evidence="2 3">KCTC 22011</strain>
    </source>
</reference>
<keyword evidence="1" id="KW-0472">Membrane</keyword>
<keyword evidence="1" id="KW-1133">Transmembrane helix</keyword>
<feature type="transmembrane region" description="Helical" evidence="1">
    <location>
        <begin position="184"/>
        <end position="204"/>
    </location>
</feature>